<evidence type="ECO:0000256" key="2">
    <source>
        <dbReference type="SAM" id="Phobius"/>
    </source>
</evidence>
<sequence length="178" mass="20770">MKDQLEDFVHRNRAAFDDKEPSERVWKNIHAATQQGSRTTVWNSLTLWRAAAVVFMALSGYLFYQKTNAKPAVSEVAANEFRDVERFYINQISEKVQLIDEFQRNEGLNGFTQDFQQLEAMYSVLKEEMKAHPSQKVKDALVLNLLIRIDLLNQQLHTLEKKEGESYKDKKEKKEESV</sequence>
<evidence type="ECO:0008006" key="5">
    <source>
        <dbReference type="Google" id="ProtNLM"/>
    </source>
</evidence>
<dbReference type="RefSeq" id="WP_119757079.1">
    <property type="nucleotide sequence ID" value="NZ_CP032382.1"/>
</dbReference>
<gene>
    <name evidence="3" type="ORF">D4L85_26185</name>
</gene>
<keyword evidence="2" id="KW-0472">Membrane</keyword>
<keyword evidence="1" id="KW-0175">Coiled coil</keyword>
<keyword evidence="2" id="KW-0812">Transmembrane</keyword>
<reference evidence="4" key="1">
    <citation type="submission" date="2018-09" db="EMBL/GenBank/DDBJ databases">
        <title>Chryseolinea sp. KIS68-18 isolated from soil.</title>
        <authorList>
            <person name="Weon H.-Y."/>
            <person name="Kwon S.-W."/>
            <person name="Lee S.A."/>
        </authorList>
    </citation>
    <scope>NUCLEOTIDE SEQUENCE [LARGE SCALE GENOMIC DNA]</scope>
    <source>
        <strain evidence="4">KIS68-18</strain>
    </source>
</reference>
<keyword evidence="4" id="KW-1185">Reference proteome</keyword>
<evidence type="ECO:0000313" key="4">
    <source>
        <dbReference type="Proteomes" id="UP000266183"/>
    </source>
</evidence>
<protein>
    <recommendedName>
        <fullName evidence="5">Anti-sigma factor</fullName>
    </recommendedName>
</protein>
<proteinExistence type="predicted"/>
<dbReference type="AlphaFoldDB" id="A0A385SSI3"/>
<evidence type="ECO:0000313" key="3">
    <source>
        <dbReference type="EMBL" id="AYB33852.1"/>
    </source>
</evidence>
<dbReference type="EMBL" id="CP032382">
    <property type="protein sequence ID" value="AYB33852.1"/>
    <property type="molecule type" value="Genomic_DNA"/>
</dbReference>
<organism evidence="3 4">
    <name type="scientific">Chryseolinea soli</name>
    <dbReference type="NCBI Taxonomy" id="2321403"/>
    <lineage>
        <taxon>Bacteria</taxon>
        <taxon>Pseudomonadati</taxon>
        <taxon>Bacteroidota</taxon>
        <taxon>Cytophagia</taxon>
        <taxon>Cytophagales</taxon>
        <taxon>Fulvivirgaceae</taxon>
        <taxon>Chryseolinea</taxon>
    </lineage>
</organism>
<name>A0A385SSI3_9BACT</name>
<keyword evidence="2" id="KW-1133">Transmembrane helix</keyword>
<evidence type="ECO:0000256" key="1">
    <source>
        <dbReference type="SAM" id="Coils"/>
    </source>
</evidence>
<feature type="coiled-coil region" evidence="1">
    <location>
        <begin position="108"/>
        <end position="162"/>
    </location>
</feature>
<dbReference type="Proteomes" id="UP000266183">
    <property type="component" value="Chromosome"/>
</dbReference>
<accession>A0A385SSI3</accession>
<dbReference type="OrthoDB" id="1120747at2"/>
<dbReference type="KEGG" id="chk:D4L85_26185"/>
<feature type="transmembrane region" description="Helical" evidence="2">
    <location>
        <begin position="46"/>
        <end position="64"/>
    </location>
</feature>